<name>A0A8H2XD33_9AGAM</name>
<dbReference type="SUPFAM" id="SSF56112">
    <property type="entry name" value="Protein kinase-like (PK-like)"/>
    <property type="match status" value="1"/>
</dbReference>
<accession>A0A8H2XD33</accession>
<keyword evidence="1" id="KW-0547">Nucleotide-binding</keyword>
<feature type="domain" description="Protein kinase" evidence="4">
    <location>
        <begin position="66"/>
        <end position="236"/>
    </location>
</feature>
<dbReference type="GO" id="GO:0004674">
    <property type="term" value="F:protein serine/threonine kinase activity"/>
    <property type="evidence" value="ECO:0007669"/>
    <property type="project" value="TreeGrafter"/>
</dbReference>
<feature type="region of interest" description="Disordered" evidence="3">
    <location>
        <begin position="1"/>
        <end position="28"/>
    </location>
</feature>
<evidence type="ECO:0000259" key="4">
    <source>
        <dbReference type="PROSITE" id="PS50011"/>
    </source>
</evidence>
<keyword evidence="2" id="KW-0067">ATP-binding</keyword>
<comment type="caution">
    <text evidence="5">The sequence shown here is derived from an EMBL/GenBank/DDBJ whole genome shotgun (WGS) entry which is preliminary data.</text>
</comment>
<organism evidence="5 6">
    <name type="scientific">Rhizoctonia solani</name>
    <dbReference type="NCBI Taxonomy" id="456999"/>
    <lineage>
        <taxon>Eukaryota</taxon>
        <taxon>Fungi</taxon>
        <taxon>Dikarya</taxon>
        <taxon>Basidiomycota</taxon>
        <taxon>Agaricomycotina</taxon>
        <taxon>Agaricomycetes</taxon>
        <taxon>Cantharellales</taxon>
        <taxon>Ceratobasidiaceae</taxon>
        <taxon>Rhizoctonia</taxon>
    </lineage>
</organism>
<evidence type="ECO:0000256" key="2">
    <source>
        <dbReference type="ARBA" id="ARBA00022840"/>
    </source>
</evidence>
<evidence type="ECO:0000256" key="1">
    <source>
        <dbReference type="ARBA" id="ARBA00022741"/>
    </source>
</evidence>
<dbReference type="GO" id="GO:0005524">
    <property type="term" value="F:ATP binding"/>
    <property type="evidence" value="ECO:0007669"/>
    <property type="project" value="UniProtKB-KW"/>
</dbReference>
<dbReference type="PROSITE" id="PS00108">
    <property type="entry name" value="PROTEIN_KINASE_ST"/>
    <property type="match status" value="1"/>
</dbReference>
<evidence type="ECO:0000256" key="3">
    <source>
        <dbReference type="SAM" id="MobiDB-lite"/>
    </source>
</evidence>
<dbReference type="EMBL" id="CAJMWV010000904">
    <property type="protein sequence ID" value="CAE6419761.1"/>
    <property type="molecule type" value="Genomic_DNA"/>
</dbReference>
<evidence type="ECO:0000313" key="5">
    <source>
        <dbReference type="EMBL" id="CAE6419761.1"/>
    </source>
</evidence>
<evidence type="ECO:0000313" key="6">
    <source>
        <dbReference type="Proteomes" id="UP000663831"/>
    </source>
</evidence>
<dbReference type="InterPro" id="IPR008271">
    <property type="entry name" value="Ser/Thr_kinase_AS"/>
</dbReference>
<dbReference type="AlphaFoldDB" id="A0A8H2XD33"/>
<dbReference type="Gene3D" id="1.10.510.10">
    <property type="entry name" value="Transferase(Phosphotransferase) domain 1"/>
    <property type="match status" value="1"/>
</dbReference>
<feature type="compositionally biased region" description="Polar residues" evidence="3">
    <location>
        <begin position="1"/>
        <end position="25"/>
    </location>
</feature>
<reference evidence="5" key="1">
    <citation type="submission" date="2021-01" db="EMBL/GenBank/DDBJ databases">
        <authorList>
            <person name="Kaushik A."/>
        </authorList>
    </citation>
    <scope>NUCLEOTIDE SEQUENCE</scope>
    <source>
        <strain evidence="5">AG3-1AP</strain>
    </source>
</reference>
<dbReference type="InterPro" id="IPR011009">
    <property type="entry name" value="Kinase-like_dom_sf"/>
</dbReference>
<dbReference type="Proteomes" id="UP000663831">
    <property type="component" value="Unassembled WGS sequence"/>
</dbReference>
<dbReference type="InterPro" id="IPR051681">
    <property type="entry name" value="Ser/Thr_Kinases-Pseudokinases"/>
</dbReference>
<protein>
    <recommendedName>
        <fullName evidence="4">Protein kinase domain-containing protein</fullName>
    </recommendedName>
</protein>
<gene>
    <name evidence="5" type="ORF">RDB_LOCUS31265</name>
</gene>
<dbReference type="Pfam" id="PF00069">
    <property type="entry name" value="Pkinase"/>
    <property type="match status" value="1"/>
</dbReference>
<dbReference type="PANTHER" id="PTHR44329">
    <property type="entry name" value="SERINE/THREONINE-PROTEIN KINASE TNNI3K-RELATED"/>
    <property type="match status" value="1"/>
</dbReference>
<sequence length="236" mass="25706">MSATMPEVTPSTDQETTSTWNQPVSHTDHRDTVNEVVNSGMTCDEIFNLLKTHGCSDLTPWLDERSCSQYPVSNGGYGDVFSARLTNGHGVAIKTIRIYDSHGSSEGRYAKHAAREIYAWSKCNHLNVVQLVGIVIFRGTLAMVSWWAQNGNVMSYLKGRPHASRCRTSLSICTGLVYLHQQNIVHGDLKGANVLVADDGTPMLADFGNASIADATLQFTQTGAGPSFSPRWTASP</sequence>
<dbReference type="PROSITE" id="PS50011">
    <property type="entry name" value="PROTEIN_KINASE_DOM"/>
    <property type="match status" value="1"/>
</dbReference>
<proteinExistence type="predicted"/>
<dbReference type="SMART" id="SM00220">
    <property type="entry name" value="S_TKc"/>
    <property type="match status" value="1"/>
</dbReference>
<dbReference type="PANTHER" id="PTHR44329:SF298">
    <property type="entry name" value="MIXED LINEAGE KINASE DOMAIN-LIKE PROTEIN"/>
    <property type="match status" value="1"/>
</dbReference>
<dbReference type="InterPro" id="IPR000719">
    <property type="entry name" value="Prot_kinase_dom"/>
</dbReference>